<name>A0A6M8F4L9_9GAMM</name>
<organism evidence="3 4">
    <name type="scientific">Aquipseudomonas campi</name>
    <dbReference type="NCBI Taxonomy" id="2731681"/>
    <lineage>
        <taxon>Bacteria</taxon>
        <taxon>Pseudomonadati</taxon>
        <taxon>Pseudomonadota</taxon>
        <taxon>Gammaproteobacteria</taxon>
        <taxon>Pseudomonadales</taxon>
        <taxon>Pseudomonadaceae</taxon>
        <taxon>Aquipseudomonas</taxon>
    </lineage>
</organism>
<keyword evidence="4" id="KW-1185">Reference proteome</keyword>
<dbReference type="EMBL" id="CP053697">
    <property type="protein sequence ID" value="QKE63484.1"/>
    <property type="molecule type" value="Genomic_DNA"/>
</dbReference>
<reference evidence="3" key="1">
    <citation type="submission" date="2020-07" db="EMBL/GenBank/DDBJ databases">
        <title>Nitrate ammonifying Pseudomonas campi sp. nov. isolated from German agricultural grassland.</title>
        <authorList>
            <person name="Timsy T."/>
            <person name="Ulrich A."/>
            <person name="Spanner T."/>
            <person name="Foesel B."/>
            <person name="Kolb S."/>
            <person name="Horn M.A."/>
            <person name="Behrendt U."/>
        </authorList>
    </citation>
    <scope>NUCLEOTIDE SEQUENCE</scope>
    <source>
        <strain evidence="3">S1-A32-2</strain>
    </source>
</reference>
<feature type="signal peptide" evidence="1">
    <location>
        <begin position="1"/>
        <end position="24"/>
    </location>
</feature>
<keyword evidence="1" id="KW-0732">Signal</keyword>
<evidence type="ECO:0000313" key="3">
    <source>
        <dbReference type="EMBL" id="QKE63484.1"/>
    </source>
</evidence>
<dbReference type="AlphaFoldDB" id="A0A6M8F4L9"/>
<sequence length="104" mass="11691">MKFVARYSGIVAMVLAVLALEAQARDLGHDDALRLHQKGVILSLEQLVQTALDRYPGSRLLEAELEEEDDVLVYEVELLNTDGTVRELELDARDGRILKDEVED</sequence>
<feature type="chain" id="PRO_5026927995" evidence="1">
    <location>
        <begin position="25"/>
        <end position="104"/>
    </location>
</feature>
<dbReference type="RefSeq" id="WP_173207069.1">
    <property type="nucleotide sequence ID" value="NZ_CP053697.2"/>
</dbReference>
<evidence type="ECO:0000259" key="2">
    <source>
        <dbReference type="Pfam" id="PF03413"/>
    </source>
</evidence>
<proteinExistence type="predicted"/>
<dbReference type="InterPro" id="IPR025711">
    <property type="entry name" value="PepSY"/>
</dbReference>
<evidence type="ECO:0000313" key="4">
    <source>
        <dbReference type="Proteomes" id="UP000501379"/>
    </source>
</evidence>
<evidence type="ECO:0000256" key="1">
    <source>
        <dbReference type="SAM" id="SignalP"/>
    </source>
</evidence>
<dbReference type="Proteomes" id="UP000501379">
    <property type="component" value="Chromosome"/>
</dbReference>
<dbReference type="KEGG" id="pcam:HNE05_08945"/>
<dbReference type="Gene3D" id="3.10.450.40">
    <property type="match status" value="1"/>
</dbReference>
<protein>
    <submittedName>
        <fullName evidence="3">PepSY domain-containing protein</fullName>
    </submittedName>
</protein>
<dbReference type="Pfam" id="PF03413">
    <property type="entry name" value="PepSY"/>
    <property type="match status" value="1"/>
</dbReference>
<accession>A0A6M8F4L9</accession>
<feature type="domain" description="PepSY" evidence="2">
    <location>
        <begin position="42"/>
        <end position="101"/>
    </location>
</feature>
<gene>
    <name evidence="3" type="ORF">HNE05_08945</name>
</gene>